<dbReference type="Proteomes" id="UP001422074">
    <property type="component" value="Unassembled WGS sequence"/>
</dbReference>
<dbReference type="SUPFAM" id="SSF52777">
    <property type="entry name" value="CoA-dependent acyltransferases"/>
    <property type="match status" value="1"/>
</dbReference>
<dbReference type="EC" id="2.3.1.-" evidence="6"/>
<dbReference type="PROSITE" id="PS50968">
    <property type="entry name" value="BIOTINYL_LIPOYL"/>
    <property type="match status" value="1"/>
</dbReference>
<evidence type="ECO:0000256" key="5">
    <source>
        <dbReference type="ARBA" id="ARBA00023315"/>
    </source>
</evidence>
<dbReference type="Pfam" id="PF00364">
    <property type="entry name" value="Biotin_lipoyl"/>
    <property type="match status" value="1"/>
</dbReference>
<dbReference type="Pfam" id="PF00198">
    <property type="entry name" value="2-oxoacid_dh"/>
    <property type="match status" value="1"/>
</dbReference>
<proteinExistence type="inferred from homology"/>
<evidence type="ECO:0000313" key="10">
    <source>
        <dbReference type="EMBL" id="MEN2744625.1"/>
    </source>
</evidence>
<evidence type="ECO:0000256" key="4">
    <source>
        <dbReference type="ARBA" id="ARBA00022823"/>
    </source>
</evidence>
<dbReference type="CDD" id="cd06849">
    <property type="entry name" value="lipoyl_domain"/>
    <property type="match status" value="1"/>
</dbReference>
<sequence>MHELRMPSLGADMDHAKVVEWLVKPGDAVRRGDLIASVDTDKTVMDVESFEDGVVAEYLVGVGETVDVGTPILRLDGGGESAPAGPEPEAHEPEVPAPGAPAAGAQPAVQAPGESAAREPGAPSLQEPGRGEPGRHAPAERAAGSAAQRVRSSPLARRLAAGLGIDLAAVRGTGQQGSISESDVRRAAGEAAHGTAGAAAAGAGLPPAEAPRAGRAETPGTAEAPGRAATLRAALGSLMAKSKATVPHYYLSTTLDLAPALALMQERNLGRPVSERLVPAAFLFKAAALAARDVPGMNGFWKDAGYEPSDRVHLGVAVALRGGGLVAPALHDADTLALDELMAKLRDLVARARAGRLLRTEMADATVTVTSLGDLGVEAVFGVIVPPQVAMLGFGRVVERPWAENGMLGVRPTVTATLSADHRVSDGLGGGRCLARIQELLLAPDRL</sequence>
<organism evidence="10 11">
    <name type="scientific">Sinomonas halotolerans</name>
    <dbReference type="NCBI Taxonomy" id="1644133"/>
    <lineage>
        <taxon>Bacteria</taxon>
        <taxon>Bacillati</taxon>
        <taxon>Actinomycetota</taxon>
        <taxon>Actinomycetes</taxon>
        <taxon>Micrococcales</taxon>
        <taxon>Micrococcaceae</taxon>
        <taxon>Sinomonas</taxon>
    </lineage>
</organism>
<dbReference type="EMBL" id="JBDFRB010000006">
    <property type="protein sequence ID" value="MEN2744625.1"/>
    <property type="molecule type" value="Genomic_DNA"/>
</dbReference>
<dbReference type="InterPro" id="IPR036625">
    <property type="entry name" value="E3-bd_dom_sf"/>
</dbReference>
<gene>
    <name evidence="10" type="ORF">ABCQ75_08720</name>
</gene>
<dbReference type="InterPro" id="IPR004167">
    <property type="entry name" value="PSBD"/>
</dbReference>
<evidence type="ECO:0000256" key="1">
    <source>
        <dbReference type="ARBA" id="ARBA00001938"/>
    </source>
</evidence>
<comment type="cofactor">
    <cofactor evidence="1 6">
        <name>(R)-lipoate</name>
        <dbReference type="ChEBI" id="CHEBI:83088"/>
    </cofactor>
</comment>
<dbReference type="InterPro" id="IPR001078">
    <property type="entry name" value="2-oxoacid_DH_actylTfrase"/>
</dbReference>
<feature type="region of interest" description="Disordered" evidence="7">
    <location>
        <begin position="71"/>
        <end position="153"/>
    </location>
</feature>
<keyword evidence="4 6" id="KW-0450">Lipoyl</keyword>
<dbReference type="Gene3D" id="2.40.50.100">
    <property type="match status" value="1"/>
</dbReference>
<dbReference type="Pfam" id="PF02817">
    <property type="entry name" value="E3_binding"/>
    <property type="match status" value="1"/>
</dbReference>
<evidence type="ECO:0000256" key="2">
    <source>
        <dbReference type="ARBA" id="ARBA00007317"/>
    </source>
</evidence>
<keyword evidence="3 6" id="KW-0808">Transferase</keyword>
<dbReference type="SUPFAM" id="SSF51230">
    <property type="entry name" value="Single hybrid motif"/>
    <property type="match status" value="1"/>
</dbReference>
<comment type="similarity">
    <text evidence="2 6">Belongs to the 2-oxoacid dehydrogenase family.</text>
</comment>
<dbReference type="PROSITE" id="PS51826">
    <property type="entry name" value="PSBD"/>
    <property type="match status" value="1"/>
</dbReference>
<evidence type="ECO:0000259" key="8">
    <source>
        <dbReference type="PROSITE" id="PS50968"/>
    </source>
</evidence>
<keyword evidence="5 6" id="KW-0012">Acyltransferase</keyword>
<feature type="region of interest" description="Disordered" evidence="7">
    <location>
        <begin position="173"/>
        <end position="225"/>
    </location>
</feature>
<dbReference type="InterPro" id="IPR011053">
    <property type="entry name" value="Single_hybrid_motif"/>
</dbReference>
<evidence type="ECO:0000256" key="3">
    <source>
        <dbReference type="ARBA" id="ARBA00022679"/>
    </source>
</evidence>
<evidence type="ECO:0000256" key="6">
    <source>
        <dbReference type="RuleBase" id="RU003423"/>
    </source>
</evidence>
<keyword evidence="11" id="KW-1185">Reference proteome</keyword>
<accession>A0ABU9WZK3</accession>
<feature type="compositionally biased region" description="Low complexity" evidence="7">
    <location>
        <begin position="100"/>
        <end position="114"/>
    </location>
</feature>
<dbReference type="Gene3D" id="4.10.320.10">
    <property type="entry name" value="E3-binding domain"/>
    <property type="match status" value="1"/>
</dbReference>
<feature type="domain" description="Peripheral subunit-binding (PSBD)" evidence="9">
    <location>
        <begin position="151"/>
        <end position="188"/>
    </location>
</feature>
<dbReference type="InterPro" id="IPR000089">
    <property type="entry name" value="Biotin_lipoyl"/>
</dbReference>
<dbReference type="PANTHER" id="PTHR43178:SF5">
    <property type="entry name" value="LIPOAMIDE ACYLTRANSFERASE COMPONENT OF BRANCHED-CHAIN ALPHA-KETO ACID DEHYDROGENASE COMPLEX, MITOCHONDRIAL"/>
    <property type="match status" value="1"/>
</dbReference>
<evidence type="ECO:0000313" key="11">
    <source>
        <dbReference type="Proteomes" id="UP001422074"/>
    </source>
</evidence>
<dbReference type="GO" id="GO:0016746">
    <property type="term" value="F:acyltransferase activity"/>
    <property type="evidence" value="ECO:0007669"/>
    <property type="project" value="UniProtKB-KW"/>
</dbReference>
<feature type="compositionally biased region" description="Low complexity" evidence="7">
    <location>
        <begin position="189"/>
        <end position="217"/>
    </location>
</feature>
<feature type="domain" description="Lipoyl-binding" evidence="8">
    <location>
        <begin position="1"/>
        <end position="76"/>
    </location>
</feature>
<dbReference type="Gene3D" id="3.30.559.10">
    <property type="entry name" value="Chloramphenicol acetyltransferase-like domain"/>
    <property type="match status" value="1"/>
</dbReference>
<dbReference type="InterPro" id="IPR050743">
    <property type="entry name" value="2-oxoacid_DH_E2_comp"/>
</dbReference>
<dbReference type="PANTHER" id="PTHR43178">
    <property type="entry name" value="DIHYDROLIPOAMIDE ACETYLTRANSFERASE COMPONENT OF PYRUVATE DEHYDROGENASE COMPLEX"/>
    <property type="match status" value="1"/>
</dbReference>
<dbReference type="SUPFAM" id="SSF47005">
    <property type="entry name" value="Peripheral subunit-binding domain of 2-oxo acid dehydrogenase complex"/>
    <property type="match status" value="1"/>
</dbReference>
<evidence type="ECO:0000256" key="7">
    <source>
        <dbReference type="SAM" id="MobiDB-lite"/>
    </source>
</evidence>
<feature type="compositionally biased region" description="Basic and acidic residues" evidence="7">
    <location>
        <begin position="129"/>
        <end position="139"/>
    </location>
</feature>
<comment type="caution">
    <text evidence="10">The sequence shown here is derived from an EMBL/GenBank/DDBJ whole genome shotgun (WGS) entry which is preliminary data.</text>
</comment>
<dbReference type="InterPro" id="IPR023213">
    <property type="entry name" value="CAT-like_dom_sf"/>
</dbReference>
<protein>
    <recommendedName>
        <fullName evidence="6">Dihydrolipoamide acetyltransferase component of pyruvate dehydrogenase complex</fullName>
        <ecNumber evidence="6">2.3.1.-</ecNumber>
    </recommendedName>
</protein>
<evidence type="ECO:0000259" key="9">
    <source>
        <dbReference type="PROSITE" id="PS51826"/>
    </source>
</evidence>
<name>A0ABU9WZK3_9MICC</name>
<reference evidence="10 11" key="1">
    <citation type="submission" date="2024-05" db="EMBL/GenBank/DDBJ databases">
        <title>Sinomonas sp. nov., isolated from a waste landfill.</title>
        <authorList>
            <person name="Zhao Y."/>
        </authorList>
    </citation>
    <scope>NUCLEOTIDE SEQUENCE [LARGE SCALE GENOMIC DNA]</scope>
    <source>
        <strain evidence="10 11">CCTCC AB2014300</strain>
    </source>
</reference>
<dbReference type="RefSeq" id="WP_345884782.1">
    <property type="nucleotide sequence ID" value="NZ_JBDFRB010000006.1"/>
</dbReference>